<reference evidence="2 3" key="1">
    <citation type="submission" date="2020-07" db="EMBL/GenBank/DDBJ databases">
        <title>Comparative genomics of pyrophilous fungi reveals a link between fire events and developmental genes.</title>
        <authorList>
            <consortium name="DOE Joint Genome Institute"/>
            <person name="Steindorff A.S."/>
            <person name="Carver A."/>
            <person name="Calhoun S."/>
            <person name="Stillman K."/>
            <person name="Liu H."/>
            <person name="Lipzen A."/>
            <person name="Pangilinan J."/>
            <person name="Labutti K."/>
            <person name="Bruns T.D."/>
            <person name="Grigoriev I.V."/>
        </authorList>
    </citation>
    <scope>NUCLEOTIDE SEQUENCE [LARGE SCALE GENOMIC DNA]</scope>
    <source>
        <strain evidence="2 3">CBS 144469</strain>
    </source>
</reference>
<evidence type="ECO:0000256" key="1">
    <source>
        <dbReference type="SAM" id="MobiDB-lite"/>
    </source>
</evidence>
<dbReference type="AlphaFoldDB" id="A0A8H6LV73"/>
<comment type="caution">
    <text evidence="2">The sequence shown here is derived from an EMBL/GenBank/DDBJ whole genome shotgun (WGS) entry which is preliminary data.</text>
</comment>
<accession>A0A8H6LV73</accession>
<organism evidence="2 3">
    <name type="scientific">Ephemerocybe angulata</name>
    <dbReference type="NCBI Taxonomy" id="980116"/>
    <lineage>
        <taxon>Eukaryota</taxon>
        <taxon>Fungi</taxon>
        <taxon>Dikarya</taxon>
        <taxon>Basidiomycota</taxon>
        <taxon>Agaricomycotina</taxon>
        <taxon>Agaricomycetes</taxon>
        <taxon>Agaricomycetidae</taxon>
        <taxon>Agaricales</taxon>
        <taxon>Agaricineae</taxon>
        <taxon>Psathyrellaceae</taxon>
        <taxon>Ephemerocybe</taxon>
    </lineage>
</organism>
<proteinExistence type="predicted"/>
<evidence type="ECO:0000313" key="2">
    <source>
        <dbReference type="EMBL" id="KAF6742007.1"/>
    </source>
</evidence>
<feature type="region of interest" description="Disordered" evidence="1">
    <location>
        <begin position="1"/>
        <end position="33"/>
    </location>
</feature>
<keyword evidence="3" id="KW-1185">Reference proteome</keyword>
<protein>
    <submittedName>
        <fullName evidence="2">Uncharacterized protein</fullName>
    </submittedName>
</protein>
<dbReference type="Proteomes" id="UP000521943">
    <property type="component" value="Unassembled WGS sequence"/>
</dbReference>
<feature type="region of interest" description="Disordered" evidence="1">
    <location>
        <begin position="364"/>
        <end position="431"/>
    </location>
</feature>
<feature type="compositionally biased region" description="Acidic residues" evidence="1">
    <location>
        <begin position="421"/>
        <end position="431"/>
    </location>
</feature>
<dbReference type="EMBL" id="JACGCI010000208">
    <property type="protein sequence ID" value="KAF6742007.1"/>
    <property type="molecule type" value="Genomic_DNA"/>
</dbReference>
<dbReference type="OrthoDB" id="3253416at2759"/>
<gene>
    <name evidence="2" type="ORF">DFP72DRAFT_861221</name>
</gene>
<name>A0A8H6LV73_9AGAR</name>
<sequence length="431" mass="48330">MAVSGSSGEDFEPTELELRDLDDNSTWASRNPDKPVIPVRNNYVKLTDAEKITAHARISQGHAKKLELGNDIRTFKANQAQALQEIAEKHGKTLKHVRDLATAETLFKPQRAVTLHNAKLHFLAEEVKMEEGKAPGLISLQERMKTDPDLHELSKEEEEALKQKLMQHKELNAKGARASHRAAAVDYERTLARMHIELGKLHERVGASLFLVGARNHINDTLPPTFIDAGDTAAFFLEQLDMTVNEFARRFQVWSDGRRAEKPKGTHLRNLQLECKCLIAEGLNRILNRKNVGMAYERILPDIEVRHKVRLIGWPENLTFTSPHKITTIPEVQRLRDALVSGACKWVKLTADEHAQAVEKLNVTPKKKRKTRSDKKVVDDAVTNADGSRGSADRGGPPRKRAKKSAASSNQIPPKSREIIPSDEESESGQE</sequence>
<evidence type="ECO:0000313" key="3">
    <source>
        <dbReference type="Proteomes" id="UP000521943"/>
    </source>
</evidence>